<dbReference type="Gene3D" id="3.40.630.10">
    <property type="entry name" value="Zn peptidases"/>
    <property type="match status" value="1"/>
</dbReference>
<dbReference type="Pfam" id="PF00883">
    <property type="entry name" value="Peptidase_M17"/>
    <property type="match status" value="1"/>
</dbReference>
<feature type="binding site" evidence="8">
    <location>
        <position position="270"/>
    </location>
    <ligand>
        <name>Mn(2+)</name>
        <dbReference type="ChEBI" id="CHEBI:29035"/>
        <label>2</label>
    </ligand>
</feature>
<feature type="domain" description="Cytosol aminopeptidase" evidence="9">
    <location>
        <begin position="351"/>
        <end position="358"/>
    </location>
</feature>
<dbReference type="InterPro" id="IPR000819">
    <property type="entry name" value="Peptidase_M17_C"/>
</dbReference>
<feature type="binding site" evidence="8">
    <location>
        <position position="294"/>
    </location>
    <ligand>
        <name>Mn(2+)</name>
        <dbReference type="ChEBI" id="CHEBI:29035"/>
        <label>2</label>
    </ligand>
</feature>
<dbReference type="EMBL" id="CP029619">
    <property type="protein sequence ID" value="AWN81840.1"/>
    <property type="molecule type" value="Genomic_DNA"/>
</dbReference>
<keyword evidence="4 8" id="KW-0031">Aminopeptidase</keyword>
<dbReference type="KEGG" id="cher:DK880_00520"/>
<keyword evidence="7 8" id="KW-0464">Manganese</keyword>
<keyword evidence="8" id="KW-0479">Metal-binding</keyword>
<feature type="binding site" evidence="8">
    <location>
        <position position="355"/>
    </location>
    <ligand>
        <name>Mn(2+)</name>
        <dbReference type="ChEBI" id="CHEBI:29035"/>
        <label>1</label>
    </ligand>
</feature>
<comment type="subcellular location">
    <subcellularLocation>
        <location evidence="8">Cytoplasm</location>
    </subcellularLocation>
</comment>
<proteinExistence type="inferred from homology"/>
<evidence type="ECO:0000313" key="11">
    <source>
        <dbReference type="Proteomes" id="UP000245872"/>
    </source>
</evidence>
<dbReference type="EC" id="3.4.11.10" evidence="8"/>
<evidence type="ECO:0000256" key="6">
    <source>
        <dbReference type="ARBA" id="ARBA00022801"/>
    </source>
</evidence>
<dbReference type="PROSITE" id="PS00631">
    <property type="entry name" value="CYTOSOL_AP"/>
    <property type="match status" value="1"/>
</dbReference>
<keyword evidence="5 8" id="KW-0645">Protease</keyword>
<comment type="function">
    <text evidence="8">Presumably involved in the processing and regular turnover of intracellular proteins. Catalyzes the removal of unsubstituted N-terminal amino acids from various peptides.</text>
</comment>
<sequence length="503" mass="55065">MSRVAIEFQFLDNQEVQETLPCYAIAVPEDPMQLHNDPLISEHFYHQVITPLVKETLFKGKQNTIVSANCFHHIEKVILFGLGRKEAIDEVVIRKAASKVYRECMLLHSKSVVVNFAFLADNPVYIKAFAEGVLLAAHYDERFKSQKKDTTIPSLRKVVLLDVLDNAENNEAIQLAEKITKGVYLAKELVNAPANHVTPTVLAKTAIELAEKYHFDINILEKEDCARLGMAAYLSVSQGSDQPPKFIHLVYKPKSLDPHAPYKKIAFIGKGVTFDSGGLNLKIGAAHIELMKCDMAGAAALLGAAEAIGALKPNKEIHFIIAATENMISGSATKPGDVVTASNGTTIEIDNTDAEGRLTLADALVYAERLEVEVIVDLATLTGAIVVALGDHIAGLFANQSELIQSLTLAAKRTDEKVWEMPLEEAYREDMQSMVADIRNTGSKQRNAGSITAALFLKQFVQKTPWAHLDIAGTAWREQACAYHGAGATGFGVRLLVDWILHA</sequence>
<dbReference type="SUPFAM" id="SSF52949">
    <property type="entry name" value="Macro domain-like"/>
    <property type="match status" value="1"/>
</dbReference>
<dbReference type="PANTHER" id="PTHR11963">
    <property type="entry name" value="LEUCINE AMINOPEPTIDASE-RELATED"/>
    <property type="match status" value="1"/>
</dbReference>
<dbReference type="InterPro" id="IPR011356">
    <property type="entry name" value="Leucine_aapep/pepB"/>
</dbReference>
<evidence type="ECO:0000256" key="8">
    <source>
        <dbReference type="HAMAP-Rule" id="MF_00181"/>
    </source>
</evidence>
<dbReference type="GO" id="GO:0030145">
    <property type="term" value="F:manganese ion binding"/>
    <property type="evidence" value="ECO:0007669"/>
    <property type="project" value="UniProtKB-UniRule"/>
</dbReference>
<organism evidence="10 11">
    <name type="scientific">Candidatus Cardinium hertigii</name>
    <dbReference type="NCBI Taxonomy" id="247481"/>
    <lineage>
        <taxon>Bacteria</taxon>
        <taxon>Pseudomonadati</taxon>
        <taxon>Bacteroidota</taxon>
        <taxon>Cytophagia</taxon>
        <taxon>Cytophagales</taxon>
        <taxon>Amoebophilaceae</taxon>
        <taxon>Candidatus Cardinium</taxon>
    </lineage>
</organism>
<accession>A0A2Z3LIF3</accession>
<keyword evidence="8" id="KW-0963">Cytoplasm</keyword>
<dbReference type="NCBIfam" id="NF002073">
    <property type="entry name" value="PRK00913.1-2"/>
    <property type="match status" value="1"/>
</dbReference>
<dbReference type="GO" id="GO:0005737">
    <property type="term" value="C:cytoplasm"/>
    <property type="evidence" value="ECO:0007669"/>
    <property type="project" value="UniProtKB-SubCell"/>
</dbReference>
<dbReference type="NCBIfam" id="NF002074">
    <property type="entry name" value="PRK00913.1-4"/>
    <property type="match status" value="1"/>
</dbReference>
<comment type="catalytic activity">
    <reaction evidence="2 8">
        <text>Release of an N-terminal amino acid, preferentially leucine, but not glutamic or aspartic acids.</text>
        <dbReference type="EC" id="3.4.11.10"/>
    </reaction>
</comment>
<name>A0A2Z3LIF3_9BACT</name>
<dbReference type="InterPro" id="IPR043472">
    <property type="entry name" value="Macro_dom-like"/>
</dbReference>
<protein>
    <recommendedName>
        <fullName evidence="8">Probable cytosol aminopeptidase</fullName>
        <ecNumber evidence="8">3.4.11.1</ecNumber>
    </recommendedName>
    <alternativeName>
        <fullName evidence="8">Leucine aminopeptidase</fullName>
        <shortName evidence="8">LAP</shortName>
        <ecNumber evidence="8">3.4.11.10</ecNumber>
    </alternativeName>
    <alternativeName>
        <fullName evidence="8">Leucyl aminopeptidase</fullName>
    </alternativeName>
</protein>
<gene>
    <name evidence="8 10" type="primary">pepA</name>
    <name evidence="10" type="ORF">DK880_00520</name>
</gene>
<evidence type="ECO:0000313" key="10">
    <source>
        <dbReference type="EMBL" id="AWN81840.1"/>
    </source>
</evidence>
<evidence type="ECO:0000256" key="2">
    <source>
        <dbReference type="ARBA" id="ARBA00000967"/>
    </source>
</evidence>
<evidence type="ECO:0000256" key="1">
    <source>
        <dbReference type="ARBA" id="ARBA00000135"/>
    </source>
</evidence>
<dbReference type="RefSeq" id="WP_109997261.1">
    <property type="nucleotide sequence ID" value="NZ_CP029619.1"/>
</dbReference>
<evidence type="ECO:0000256" key="5">
    <source>
        <dbReference type="ARBA" id="ARBA00022670"/>
    </source>
</evidence>
<dbReference type="PRINTS" id="PR00481">
    <property type="entry name" value="LAMNOPPTDASE"/>
</dbReference>
<feature type="binding site" evidence="8">
    <location>
        <position position="275"/>
    </location>
    <ligand>
        <name>Mn(2+)</name>
        <dbReference type="ChEBI" id="CHEBI:29035"/>
        <label>2</label>
    </ligand>
</feature>
<comment type="cofactor">
    <cofactor evidence="8">
        <name>Mn(2+)</name>
        <dbReference type="ChEBI" id="CHEBI:29035"/>
    </cofactor>
    <text evidence="8">Binds 2 manganese ions per subunit.</text>
</comment>
<dbReference type="AlphaFoldDB" id="A0A2Z3LIF3"/>
<dbReference type="OrthoDB" id="9809354at2"/>
<evidence type="ECO:0000256" key="3">
    <source>
        <dbReference type="ARBA" id="ARBA00009528"/>
    </source>
</evidence>
<dbReference type="Proteomes" id="UP000245872">
    <property type="component" value="Chromosome"/>
</dbReference>
<dbReference type="EC" id="3.4.11.1" evidence="8"/>
<dbReference type="GO" id="GO:0006508">
    <property type="term" value="P:proteolysis"/>
    <property type="evidence" value="ECO:0007669"/>
    <property type="project" value="UniProtKB-KW"/>
</dbReference>
<keyword evidence="11" id="KW-1185">Reference proteome</keyword>
<feature type="binding site" evidence="8">
    <location>
        <position position="355"/>
    </location>
    <ligand>
        <name>Mn(2+)</name>
        <dbReference type="ChEBI" id="CHEBI:29035"/>
        <label>2</label>
    </ligand>
</feature>
<feature type="active site" evidence="8">
    <location>
        <position position="282"/>
    </location>
</feature>
<dbReference type="HAMAP" id="MF_00181">
    <property type="entry name" value="Cytosol_peptidase_M17"/>
    <property type="match status" value="1"/>
</dbReference>
<dbReference type="PANTHER" id="PTHR11963:SF23">
    <property type="entry name" value="CYTOSOL AMINOPEPTIDASE"/>
    <property type="match status" value="1"/>
</dbReference>
<feature type="active site" evidence="8">
    <location>
        <position position="357"/>
    </location>
</feature>
<dbReference type="CDD" id="cd00433">
    <property type="entry name" value="Peptidase_M17"/>
    <property type="match status" value="1"/>
</dbReference>
<keyword evidence="6 8" id="KW-0378">Hydrolase</keyword>
<dbReference type="InterPro" id="IPR023042">
    <property type="entry name" value="Peptidase_M17_leu_NH2_pept"/>
</dbReference>
<dbReference type="Pfam" id="PF02789">
    <property type="entry name" value="Peptidase_M17_N"/>
    <property type="match status" value="1"/>
</dbReference>
<dbReference type="GO" id="GO:0070006">
    <property type="term" value="F:metalloaminopeptidase activity"/>
    <property type="evidence" value="ECO:0007669"/>
    <property type="project" value="InterPro"/>
</dbReference>
<evidence type="ECO:0000256" key="4">
    <source>
        <dbReference type="ARBA" id="ARBA00022438"/>
    </source>
</evidence>
<dbReference type="Gene3D" id="3.40.220.10">
    <property type="entry name" value="Leucine Aminopeptidase, subunit E, domain 1"/>
    <property type="match status" value="1"/>
</dbReference>
<feature type="binding site" evidence="8">
    <location>
        <position position="353"/>
    </location>
    <ligand>
        <name>Mn(2+)</name>
        <dbReference type="ChEBI" id="CHEBI:29035"/>
        <label>1</label>
    </ligand>
</feature>
<dbReference type="NCBIfam" id="NF002076">
    <property type="entry name" value="PRK00913.2-3"/>
    <property type="match status" value="1"/>
</dbReference>
<reference evidence="10 11" key="1">
    <citation type="submission" date="2018-05" db="EMBL/GenBank/DDBJ databases">
        <title>Candidatus Cardinium hertigii Genome Assembly.</title>
        <authorList>
            <person name="Showmaker K.C."/>
            <person name="Walden K.O."/>
            <person name="Fields C.J."/>
            <person name="Lambert K.N."/>
            <person name="Hudson M.E."/>
        </authorList>
    </citation>
    <scope>NUCLEOTIDE SEQUENCE [LARGE SCALE GENOMIC DNA]</scope>
    <source>
        <strain evidence="11">cHgTN10</strain>
    </source>
</reference>
<feature type="binding site" evidence="8">
    <location>
        <position position="275"/>
    </location>
    <ligand>
        <name>Mn(2+)</name>
        <dbReference type="ChEBI" id="CHEBI:29035"/>
        <label>1</label>
    </ligand>
</feature>
<evidence type="ECO:0000259" key="9">
    <source>
        <dbReference type="PROSITE" id="PS00631"/>
    </source>
</evidence>
<dbReference type="NCBIfam" id="NF002083">
    <property type="entry name" value="PRK00913.3-5"/>
    <property type="match status" value="1"/>
</dbReference>
<comment type="similarity">
    <text evidence="3 8">Belongs to the peptidase M17 family.</text>
</comment>
<dbReference type="InterPro" id="IPR008283">
    <property type="entry name" value="Peptidase_M17_N"/>
</dbReference>
<comment type="catalytic activity">
    <reaction evidence="1 8">
        <text>Release of an N-terminal amino acid, Xaa-|-Yaa-, in which Xaa is preferably Leu, but may be other amino acids including Pro although not Arg or Lys, and Yaa may be Pro. Amino acid amides and methyl esters are also readily hydrolyzed, but rates on arylamides are exceedingly low.</text>
        <dbReference type="EC" id="3.4.11.1"/>
    </reaction>
</comment>
<evidence type="ECO:0000256" key="7">
    <source>
        <dbReference type="ARBA" id="ARBA00023211"/>
    </source>
</evidence>
<dbReference type="SUPFAM" id="SSF53187">
    <property type="entry name" value="Zn-dependent exopeptidases"/>
    <property type="match status" value="1"/>
</dbReference>